<dbReference type="Proteomes" id="UP000289482">
    <property type="component" value="Unassembled WGS sequence"/>
</dbReference>
<evidence type="ECO:0000313" key="1">
    <source>
        <dbReference type="EMBL" id="RXS70908.1"/>
    </source>
</evidence>
<evidence type="ECO:0000313" key="2">
    <source>
        <dbReference type="Proteomes" id="UP000289482"/>
    </source>
</evidence>
<accession>A0A4Q1RBT2</accession>
<dbReference type="RefSeq" id="WP_129244290.1">
    <property type="nucleotide sequence ID" value="NZ_JABZEL010000008.1"/>
</dbReference>
<dbReference type="EMBL" id="SDIF01000003">
    <property type="protein sequence ID" value="RXS70908.1"/>
    <property type="molecule type" value="Genomic_DNA"/>
</dbReference>
<dbReference type="GeneID" id="95776760"/>
<protein>
    <submittedName>
        <fullName evidence="1">Uncharacterized protein</fullName>
    </submittedName>
</protein>
<organism evidence="1 2">
    <name type="scientific">Streptomyces sioyaensis</name>
    <dbReference type="NCBI Taxonomy" id="67364"/>
    <lineage>
        <taxon>Bacteria</taxon>
        <taxon>Bacillati</taxon>
        <taxon>Actinomycetota</taxon>
        <taxon>Actinomycetes</taxon>
        <taxon>Kitasatosporales</taxon>
        <taxon>Streptomycetaceae</taxon>
        <taxon>Streptomyces</taxon>
    </lineage>
</organism>
<comment type="caution">
    <text evidence="1">The sequence shown here is derived from an EMBL/GenBank/DDBJ whole genome shotgun (WGS) entry which is preliminary data.</text>
</comment>
<proteinExistence type="predicted"/>
<reference evidence="1 2" key="1">
    <citation type="submission" date="2019-01" db="EMBL/GenBank/DDBJ databases">
        <title>Draft genome sequences of the type strain Streptomyces sioyaensis DSM 40032 and its novel strain, TM32, a thermotolerant antibiotics-producing actinobacterium.</title>
        <authorList>
            <person name="Nakaew N."/>
            <person name="Lumyong S."/>
            <person name="Sloan W.T."/>
            <person name="Sungthong R."/>
        </authorList>
    </citation>
    <scope>NUCLEOTIDE SEQUENCE [LARGE SCALE GENOMIC DNA]</scope>
    <source>
        <strain evidence="1 2">DSM 40032</strain>
    </source>
</reference>
<dbReference type="AlphaFoldDB" id="A0A4Q1RBT2"/>
<sequence>MNTMLHKVNTSEELRRLPIRSDETTGRDVSAPVLATPAIAATVGAVSAVADVVGATYAFAKAVGG</sequence>
<gene>
    <name evidence="1" type="ORF">EST54_01925</name>
</gene>
<keyword evidence="2" id="KW-1185">Reference proteome</keyword>
<name>A0A4Q1RBT2_9ACTN</name>